<dbReference type="Proteomes" id="UP001251528">
    <property type="component" value="Unassembled WGS sequence"/>
</dbReference>
<dbReference type="AlphaFoldDB" id="A0AAJ0CGD1"/>
<feature type="repeat" description="ANK" evidence="3">
    <location>
        <begin position="1124"/>
        <end position="1156"/>
    </location>
</feature>
<keyword evidence="1" id="KW-0677">Repeat</keyword>
<evidence type="ECO:0000256" key="2">
    <source>
        <dbReference type="ARBA" id="ARBA00023043"/>
    </source>
</evidence>
<dbReference type="Gene3D" id="1.25.40.20">
    <property type="entry name" value="Ankyrin repeat-containing domain"/>
    <property type="match status" value="3"/>
</dbReference>
<accession>A0AAJ0CGD1</accession>
<dbReference type="PROSITE" id="PS50297">
    <property type="entry name" value="ANK_REP_REGION"/>
    <property type="match status" value="3"/>
</dbReference>
<dbReference type="SMART" id="SM00248">
    <property type="entry name" value="ANK"/>
    <property type="match status" value="9"/>
</dbReference>
<organism evidence="5 6">
    <name type="scientific">Conoideocrella luteorostrata</name>
    <dbReference type="NCBI Taxonomy" id="1105319"/>
    <lineage>
        <taxon>Eukaryota</taxon>
        <taxon>Fungi</taxon>
        <taxon>Dikarya</taxon>
        <taxon>Ascomycota</taxon>
        <taxon>Pezizomycotina</taxon>
        <taxon>Sordariomycetes</taxon>
        <taxon>Hypocreomycetidae</taxon>
        <taxon>Hypocreales</taxon>
        <taxon>Clavicipitaceae</taxon>
        <taxon>Conoideocrella</taxon>
    </lineage>
</organism>
<dbReference type="InterPro" id="IPR036770">
    <property type="entry name" value="Ankyrin_rpt-contain_sf"/>
</dbReference>
<evidence type="ECO:0000313" key="5">
    <source>
        <dbReference type="EMBL" id="KAK2592464.1"/>
    </source>
</evidence>
<keyword evidence="2 3" id="KW-0040">ANK repeat</keyword>
<comment type="caution">
    <text evidence="5">The sequence shown here is derived from an EMBL/GenBank/DDBJ whole genome shotgun (WGS) entry which is preliminary data.</text>
</comment>
<dbReference type="Pfam" id="PF14420">
    <property type="entry name" value="Clr5"/>
    <property type="match status" value="1"/>
</dbReference>
<dbReference type="PROSITE" id="PS50088">
    <property type="entry name" value="ANK_REPEAT"/>
    <property type="match status" value="5"/>
</dbReference>
<dbReference type="SUPFAM" id="SSF48403">
    <property type="entry name" value="Ankyrin repeat"/>
    <property type="match status" value="2"/>
</dbReference>
<feature type="repeat" description="ANK" evidence="3">
    <location>
        <begin position="433"/>
        <end position="465"/>
    </location>
</feature>
<protein>
    <recommendedName>
        <fullName evidence="4">Clr5 domain-containing protein</fullName>
    </recommendedName>
</protein>
<dbReference type="Pfam" id="PF00023">
    <property type="entry name" value="Ank"/>
    <property type="match status" value="1"/>
</dbReference>
<evidence type="ECO:0000256" key="3">
    <source>
        <dbReference type="PROSITE-ProRule" id="PRU00023"/>
    </source>
</evidence>
<feature type="repeat" description="ANK" evidence="3">
    <location>
        <begin position="1054"/>
        <end position="1086"/>
    </location>
</feature>
<dbReference type="InterPro" id="IPR051165">
    <property type="entry name" value="Multifunctional_ANK_Repeat"/>
</dbReference>
<name>A0AAJ0CGD1_9HYPO</name>
<proteinExistence type="predicted"/>
<dbReference type="Pfam" id="PF12796">
    <property type="entry name" value="Ank_2"/>
    <property type="match status" value="2"/>
</dbReference>
<sequence length="1195" mass="132887">MASSSQQIPQDEWEQHRDTILSLRFSENLPLNGSATDDRSVMQVMLNEHHFQATVSQYEAQLKRWAAPKNLKKRDWESILPAYDELKKRGLEPRIRLGDQIFTEKRIKRARRYVNQGGAVQEDTGGPFIYLNQPRAWVLEARRPDCEYAEYSADIGGRISQEFPPSLALMEKGTGNDSFDEPSRLPQGDLTLPPISNAPSSQLAISNLEIPSPQHSQIDGDLFSSLSMQDFSAYNPPFVGLDEFAPASPWWNEFCNPVLYNSPSPFWPLQTVSKASIELTLERVIQEPKFTLNIEPKHLQAQIILDKLESLLHDYSVEENSGDDFMIICCGTSSMSDIHTRIIASIIDNFAGLEGIPPAIILGILRIDAEVSSRLFESLRSNNLAISKPLADNLFRAAVEACDEEAVGIILESTSGRMNEVDLDRIICQFEHRFYSPLALASHLHNFRIVEKLLEFGARVSVANMEPEFPFNGCALTAIFRLEPPPVIEMIQSMPQDGFQDDNQDERDVVRVVELLLTHGAEASTDLLGLAMSNFRQSEKLVEMLYKAVPQERHSELFDYDVPYEQPILYQIAYYLEDHTAYMIIKSLMVACGVMNCEPTCTIKHSQHLGEVLTYAILDGKKRLIKYLLGQIQPAPEHLAAAIHSENLDLIDFMFTQGICTHGEAMRSDLMYRLQGERELYRLPTTPLAEAIRLKNDNLIRRLEEYGALEAISDRTAGNFEAAALATVEVGNFPYLKRLLALVPAPTISAIYRPISKSIEIGNNDIAKMLIIHYARGETDVSWIDDGYFTSVLGTALEKRNKDIVETLIEYFGMLTIRPGSYHLVKSNALREAAKCGDFSILKDVFQLEQPGLISRLNNPAIKEAISTQKIELAIWLLEMGVHKALHRAISAGCENITRLLLNQGADPADDEAFSAALDTKNHVLLSMIYKAFSSRYPDGINGFGGKALQSAILSRDDSSLDALLKIKFDTNSYTGEGFNGAPVLHSAIYGSTEDDMKMNNIIRRLLGAGADPEAISAKQETAMLAAIQRGNLQVLKMLIKMGSNLNRPARHHLKRTPLQQACEKGSFKIVEFLLDNGADVNAPPAVNGGATALQLAAIQGSVRIMKLLLHKGANIHAAPAVVHGRTALEGAAEHGRVSALNFLLSVGGAEYTIDEMKSAKLYAEKKARRGCEEILKLALFRFGETRLSRPLPSV</sequence>
<feature type="domain" description="Clr5" evidence="4">
    <location>
        <begin position="10"/>
        <end position="69"/>
    </location>
</feature>
<reference evidence="5" key="1">
    <citation type="submission" date="2023-06" db="EMBL/GenBank/DDBJ databases">
        <title>Conoideocrella luteorostrata (Hypocreales: Clavicipitaceae), a potential biocontrol fungus for elongate hemlock scale in United States Christmas tree production areas.</title>
        <authorList>
            <person name="Barrett H."/>
            <person name="Lovett B."/>
            <person name="Macias A.M."/>
            <person name="Stajich J.E."/>
            <person name="Kasson M.T."/>
        </authorList>
    </citation>
    <scope>NUCLEOTIDE SEQUENCE</scope>
    <source>
        <strain evidence="5">ARSEF 14590</strain>
    </source>
</reference>
<dbReference type="InterPro" id="IPR002110">
    <property type="entry name" value="Ankyrin_rpt"/>
</dbReference>
<dbReference type="PANTHER" id="PTHR24123">
    <property type="entry name" value="ANKYRIN REPEAT-CONTAINING"/>
    <property type="match status" value="1"/>
</dbReference>
<evidence type="ECO:0000259" key="4">
    <source>
        <dbReference type="Pfam" id="PF14420"/>
    </source>
</evidence>
<evidence type="ECO:0000256" key="1">
    <source>
        <dbReference type="ARBA" id="ARBA00022737"/>
    </source>
</evidence>
<gene>
    <name evidence="5" type="ORF">QQS21_009843</name>
</gene>
<feature type="repeat" description="ANK" evidence="3">
    <location>
        <begin position="1089"/>
        <end position="1121"/>
    </location>
</feature>
<keyword evidence="6" id="KW-1185">Reference proteome</keyword>
<dbReference type="InterPro" id="IPR025676">
    <property type="entry name" value="Clr5_dom"/>
</dbReference>
<evidence type="ECO:0000313" key="6">
    <source>
        <dbReference type="Proteomes" id="UP001251528"/>
    </source>
</evidence>
<feature type="repeat" description="ANK" evidence="3">
    <location>
        <begin position="1019"/>
        <end position="1051"/>
    </location>
</feature>
<dbReference type="EMBL" id="JASWJB010000265">
    <property type="protein sequence ID" value="KAK2592464.1"/>
    <property type="molecule type" value="Genomic_DNA"/>
</dbReference>
<dbReference type="PANTHER" id="PTHR24123:SF33">
    <property type="entry name" value="PROTEIN HOS4"/>
    <property type="match status" value="1"/>
</dbReference>